<dbReference type="PROSITE" id="PS00059">
    <property type="entry name" value="ADH_ZINC"/>
    <property type="match status" value="1"/>
</dbReference>
<gene>
    <name evidence="6" type="ORF">SAMN05428953_11545</name>
</gene>
<dbReference type="SMART" id="SM00829">
    <property type="entry name" value="PKS_ER"/>
    <property type="match status" value="1"/>
</dbReference>
<dbReference type="SUPFAM" id="SSF51735">
    <property type="entry name" value="NAD(P)-binding Rossmann-fold domains"/>
    <property type="match status" value="1"/>
</dbReference>
<protein>
    <submittedName>
        <fullName evidence="6">Threonine dehydrogenase</fullName>
    </submittedName>
</protein>
<dbReference type="RefSeq" id="WP_091596971.1">
    <property type="nucleotide sequence ID" value="NZ_FNEE01000015.1"/>
</dbReference>
<dbReference type="EMBL" id="FNEE01000015">
    <property type="protein sequence ID" value="SDK41891.1"/>
    <property type="molecule type" value="Genomic_DNA"/>
</dbReference>
<evidence type="ECO:0000313" key="7">
    <source>
        <dbReference type="Proteomes" id="UP000198894"/>
    </source>
</evidence>
<dbReference type="AlphaFoldDB" id="A0A1G9BQW2"/>
<dbReference type="InterPro" id="IPR013149">
    <property type="entry name" value="ADH-like_C"/>
</dbReference>
<sequence>MPKMLAAYLPGNSTVDLREIDRPKPGIGQVLLKMKASGICGSDIHYIYHKHLGDDPRTSYQGVVAGHEPAGQVVDLGAGCRHFKPGDRVAVYHISGCGFCRNCRKGFQISCTDPQRAAYGWQRDGGHAEYLVADERDLVHLPDTLSYRDGCFISCGVGTAYEAVLRGNVSGSDAVLVVGLGPVGMAALMLAKGRGAHLAIGVDTQPDRVETAKKLGLLDRGFVAGPDALGAINELTKGGAAVAIDCSGNPRGRVLALQATRTWGRCVYIGETGKVEFDVSDDLLHRQRTIYGSWVTSVHNMDQCCEDLDAWGLHPHDIITDAFPLEKAPEAYALMAGGRSGKVIVEFPE</sequence>
<dbReference type="InterPro" id="IPR013154">
    <property type="entry name" value="ADH-like_N"/>
</dbReference>
<dbReference type="CDD" id="cd08239">
    <property type="entry name" value="THR_DH_like"/>
    <property type="match status" value="1"/>
</dbReference>
<dbReference type="GO" id="GO:0016616">
    <property type="term" value="F:oxidoreductase activity, acting on the CH-OH group of donors, NAD or NADP as acceptor"/>
    <property type="evidence" value="ECO:0007669"/>
    <property type="project" value="UniProtKB-ARBA"/>
</dbReference>
<proteinExistence type="inferred from homology"/>
<dbReference type="PANTHER" id="PTHR43401">
    <property type="entry name" value="L-THREONINE 3-DEHYDROGENASE"/>
    <property type="match status" value="1"/>
</dbReference>
<keyword evidence="2 4" id="KW-0862">Zinc</keyword>
<comment type="cofactor">
    <cofactor evidence="4">
        <name>Zn(2+)</name>
        <dbReference type="ChEBI" id="CHEBI:29105"/>
    </cofactor>
</comment>
<organism evidence="6 7">
    <name type="scientific">Mesorhizobium muleiense</name>
    <dbReference type="NCBI Taxonomy" id="1004279"/>
    <lineage>
        <taxon>Bacteria</taxon>
        <taxon>Pseudomonadati</taxon>
        <taxon>Pseudomonadota</taxon>
        <taxon>Alphaproteobacteria</taxon>
        <taxon>Hyphomicrobiales</taxon>
        <taxon>Phyllobacteriaceae</taxon>
        <taxon>Mesorhizobium</taxon>
    </lineage>
</organism>
<dbReference type="Proteomes" id="UP000198894">
    <property type="component" value="Unassembled WGS sequence"/>
</dbReference>
<dbReference type="GO" id="GO:0008270">
    <property type="term" value="F:zinc ion binding"/>
    <property type="evidence" value="ECO:0007669"/>
    <property type="project" value="InterPro"/>
</dbReference>
<evidence type="ECO:0000256" key="4">
    <source>
        <dbReference type="RuleBase" id="RU361277"/>
    </source>
</evidence>
<keyword evidence="3" id="KW-0560">Oxidoreductase</keyword>
<reference evidence="7" key="1">
    <citation type="submission" date="2016-10" db="EMBL/GenBank/DDBJ databases">
        <authorList>
            <person name="Varghese N."/>
            <person name="Submissions S."/>
        </authorList>
    </citation>
    <scope>NUCLEOTIDE SEQUENCE [LARGE SCALE GENOMIC DNA]</scope>
    <source>
        <strain evidence="7">CGMCC 1.11022</strain>
    </source>
</reference>
<dbReference type="InterPro" id="IPR002328">
    <property type="entry name" value="ADH_Zn_CS"/>
</dbReference>
<keyword evidence="1 4" id="KW-0479">Metal-binding</keyword>
<dbReference type="Pfam" id="PF00107">
    <property type="entry name" value="ADH_zinc_N"/>
    <property type="match status" value="1"/>
</dbReference>
<dbReference type="Pfam" id="PF08240">
    <property type="entry name" value="ADH_N"/>
    <property type="match status" value="1"/>
</dbReference>
<dbReference type="InterPro" id="IPR011032">
    <property type="entry name" value="GroES-like_sf"/>
</dbReference>
<feature type="domain" description="Enoyl reductase (ER)" evidence="5">
    <location>
        <begin position="11"/>
        <end position="345"/>
    </location>
</feature>
<evidence type="ECO:0000313" key="6">
    <source>
        <dbReference type="EMBL" id="SDK41891.1"/>
    </source>
</evidence>
<dbReference type="InterPro" id="IPR036291">
    <property type="entry name" value="NAD(P)-bd_dom_sf"/>
</dbReference>
<dbReference type="InterPro" id="IPR020843">
    <property type="entry name" value="ER"/>
</dbReference>
<name>A0A1G9BQW2_9HYPH</name>
<dbReference type="InterPro" id="IPR050129">
    <property type="entry name" value="Zn_alcohol_dh"/>
</dbReference>
<dbReference type="PANTHER" id="PTHR43401:SF5">
    <property type="entry name" value="ALCOHOL DEHYDROGENASE-RELATED"/>
    <property type="match status" value="1"/>
</dbReference>
<evidence type="ECO:0000256" key="2">
    <source>
        <dbReference type="ARBA" id="ARBA00022833"/>
    </source>
</evidence>
<evidence type="ECO:0000256" key="1">
    <source>
        <dbReference type="ARBA" id="ARBA00022723"/>
    </source>
</evidence>
<evidence type="ECO:0000256" key="3">
    <source>
        <dbReference type="ARBA" id="ARBA00023002"/>
    </source>
</evidence>
<keyword evidence="7" id="KW-1185">Reference proteome</keyword>
<accession>A0A1G9BQW2</accession>
<evidence type="ECO:0000259" key="5">
    <source>
        <dbReference type="SMART" id="SM00829"/>
    </source>
</evidence>
<dbReference type="SUPFAM" id="SSF50129">
    <property type="entry name" value="GroES-like"/>
    <property type="match status" value="1"/>
</dbReference>
<dbReference type="Gene3D" id="3.90.180.10">
    <property type="entry name" value="Medium-chain alcohol dehydrogenases, catalytic domain"/>
    <property type="match status" value="1"/>
</dbReference>
<comment type="similarity">
    <text evidence="4">Belongs to the zinc-containing alcohol dehydrogenase family.</text>
</comment>